<dbReference type="AlphaFoldDB" id="A0A2P8DZ59"/>
<dbReference type="Pfam" id="PF09339">
    <property type="entry name" value="HTH_IclR"/>
    <property type="match status" value="1"/>
</dbReference>
<dbReference type="InterPro" id="IPR011991">
    <property type="entry name" value="ArsR-like_HTH"/>
</dbReference>
<feature type="region of interest" description="Disordered" evidence="1">
    <location>
        <begin position="213"/>
        <end position="238"/>
    </location>
</feature>
<dbReference type="InterPro" id="IPR005471">
    <property type="entry name" value="Tscrpt_reg_IclR_N"/>
</dbReference>
<dbReference type="GO" id="GO:0003677">
    <property type="term" value="F:DNA binding"/>
    <property type="evidence" value="ECO:0007669"/>
    <property type="project" value="InterPro"/>
</dbReference>
<dbReference type="EMBL" id="PYGE01000010">
    <property type="protein sequence ID" value="PSL02504.1"/>
    <property type="molecule type" value="Genomic_DNA"/>
</dbReference>
<evidence type="ECO:0000259" key="2">
    <source>
        <dbReference type="Pfam" id="PF09339"/>
    </source>
</evidence>
<keyword evidence="4" id="KW-1185">Reference proteome</keyword>
<organism evidence="3 4">
    <name type="scientific">Haloactinopolyspora alba</name>
    <dbReference type="NCBI Taxonomy" id="648780"/>
    <lineage>
        <taxon>Bacteria</taxon>
        <taxon>Bacillati</taxon>
        <taxon>Actinomycetota</taxon>
        <taxon>Actinomycetes</taxon>
        <taxon>Jiangellales</taxon>
        <taxon>Jiangellaceae</taxon>
        <taxon>Haloactinopolyspora</taxon>
    </lineage>
</organism>
<dbReference type="InterPro" id="IPR036388">
    <property type="entry name" value="WH-like_DNA-bd_sf"/>
</dbReference>
<name>A0A2P8DZ59_9ACTN</name>
<feature type="domain" description="HTH iclR-type" evidence="2">
    <location>
        <begin position="44"/>
        <end position="79"/>
    </location>
</feature>
<dbReference type="SUPFAM" id="SSF46785">
    <property type="entry name" value="Winged helix' DNA-binding domain"/>
    <property type="match status" value="1"/>
</dbReference>
<dbReference type="CDD" id="cd00090">
    <property type="entry name" value="HTH_ARSR"/>
    <property type="match status" value="1"/>
</dbReference>
<dbReference type="Proteomes" id="UP000243528">
    <property type="component" value="Unassembled WGS sequence"/>
</dbReference>
<comment type="caution">
    <text evidence="3">The sequence shown here is derived from an EMBL/GenBank/DDBJ whole genome shotgun (WGS) entry which is preliminary data.</text>
</comment>
<dbReference type="Gene3D" id="1.10.10.10">
    <property type="entry name" value="Winged helix-like DNA-binding domain superfamily/Winged helix DNA-binding domain"/>
    <property type="match status" value="1"/>
</dbReference>
<accession>A0A2P8DZ59</accession>
<gene>
    <name evidence="3" type="ORF">CLV30_110158</name>
</gene>
<evidence type="ECO:0000313" key="4">
    <source>
        <dbReference type="Proteomes" id="UP000243528"/>
    </source>
</evidence>
<reference evidence="3 4" key="1">
    <citation type="submission" date="2018-03" db="EMBL/GenBank/DDBJ databases">
        <title>Genomic Encyclopedia of Archaeal and Bacterial Type Strains, Phase II (KMG-II): from individual species to whole genera.</title>
        <authorList>
            <person name="Goeker M."/>
        </authorList>
    </citation>
    <scope>NUCLEOTIDE SEQUENCE [LARGE SCALE GENOMIC DNA]</scope>
    <source>
        <strain evidence="3 4">DSM 45211</strain>
    </source>
</reference>
<proteinExistence type="predicted"/>
<feature type="region of interest" description="Disordered" evidence="1">
    <location>
        <begin position="103"/>
        <end position="149"/>
    </location>
</feature>
<evidence type="ECO:0000313" key="3">
    <source>
        <dbReference type="EMBL" id="PSL02504.1"/>
    </source>
</evidence>
<dbReference type="InterPro" id="IPR036390">
    <property type="entry name" value="WH_DNA-bd_sf"/>
</dbReference>
<sequence>MGARTGHARFDWERGIRGSTLPASARLVALTVATYTSPDGVTPAGRAPSLTDIAAATGLDRSTVRRHLNRLEVGGWVNRRRPTVDDARKKAARTAYELATPGGTVPLGLGAENTGPGGTVPPDLGAENTGPRGTVPLKSEHEHMHARAGAREADVVLAALPDRLAGKVTRSTLEDVCADLGPSWTPDALRRAAGEADWTSARGGGAVIAWLKDRSRRDPPAAREPSKATGNKTCSNGKVVAADGSCCHEHDAQQAGDAA</sequence>
<dbReference type="GO" id="GO:0006355">
    <property type="term" value="P:regulation of DNA-templated transcription"/>
    <property type="evidence" value="ECO:0007669"/>
    <property type="project" value="InterPro"/>
</dbReference>
<dbReference type="RefSeq" id="WP_106538013.1">
    <property type="nucleotide sequence ID" value="NZ_PYGE01000010.1"/>
</dbReference>
<evidence type="ECO:0000256" key="1">
    <source>
        <dbReference type="SAM" id="MobiDB-lite"/>
    </source>
</evidence>
<protein>
    <submittedName>
        <fullName evidence="3">IclR-like helix-turn-helix domain-containing protein</fullName>
    </submittedName>
</protein>
<feature type="compositionally biased region" description="Basic and acidic residues" evidence="1">
    <location>
        <begin position="138"/>
        <end position="149"/>
    </location>
</feature>
<feature type="compositionally biased region" description="Basic and acidic residues" evidence="1">
    <location>
        <begin position="213"/>
        <end position="226"/>
    </location>
</feature>